<evidence type="ECO:0000256" key="1">
    <source>
        <dbReference type="SAM" id="MobiDB-lite"/>
    </source>
</evidence>
<accession>A0A1M5TBE3</accession>
<dbReference type="EMBL" id="LT670818">
    <property type="protein sequence ID" value="SHH48107.1"/>
    <property type="molecule type" value="Genomic_DNA"/>
</dbReference>
<dbReference type="Proteomes" id="UP000190675">
    <property type="component" value="Chromosome I"/>
</dbReference>
<name>A0A1M5TBE3_9BRAD</name>
<gene>
    <name evidence="2" type="ORF">SAMN05444169_7665</name>
</gene>
<proteinExistence type="predicted"/>
<evidence type="ECO:0000313" key="2">
    <source>
        <dbReference type="EMBL" id="SHH48107.1"/>
    </source>
</evidence>
<dbReference type="OrthoDB" id="8250106at2"/>
<evidence type="ECO:0000313" key="3">
    <source>
        <dbReference type="Proteomes" id="UP000190675"/>
    </source>
</evidence>
<feature type="region of interest" description="Disordered" evidence="1">
    <location>
        <begin position="43"/>
        <end position="64"/>
    </location>
</feature>
<dbReference type="RefSeq" id="WP_079570837.1">
    <property type="nucleotide sequence ID" value="NZ_LT670818.1"/>
</dbReference>
<sequence length="64" mass="6984">MAPENKDPHSNLDLDAEAQIALEQARRMKPGPARTEAMKRAGTLRNAADLQGLTFAKRGRPAKT</sequence>
<organism evidence="2 3">
    <name type="scientific">Bradyrhizobium erythrophlei</name>
    <dbReference type="NCBI Taxonomy" id="1437360"/>
    <lineage>
        <taxon>Bacteria</taxon>
        <taxon>Pseudomonadati</taxon>
        <taxon>Pseudomonadota</taxon>
        <taxon>Alphaproteobacteria</taxon>
        <taxon>Hyphomicrobiales</taxon>
        <taxon>Nitrobacteraceae</taxon>
        <taxon>Bradyrhizobium</taxon>
    </lineage>
</organism>
<reference evidence="2 3" key="1">
    <citation type="submission" date="2016-11" db="EMBL/GenBank/DDBJ databases">
        <authorList>
            <person name="Jaros S."/>
            <person name="Januszkiewicz K."/>
            <person name="Wedrychowicz H."/>
        </authorList>
    </citation>
    <scope>NUCLEOTIDE SEQUENCE [LARGE SCALE GENOMIC DNA]</scope>
    <source>
        <strain evidence="2 3">GAS242</strain>
    </source>
</reference>
<protein>
    <submittedName>
        <fullName evidence="2">Uncharacterized protein</fullName>
    </submittedName>
</protein>
<dbReference type="AlphaFoldDB" id="A0A1M5TBE3"/>